<proteinExistence type="inferred from homology"/>
<dbReference type="Gene3D" id="1.25.40.10">
    <property type="entry name" value="Tetratricopeptide repeat domain"/>
    <property type="match status" value="3"/>
</dbReference>
<dbReference type="FunFam" id="1.25.40.10:FF:000201">
    <property type="entry name" value="Pentatricopeptide repeat-containing protein mitochondrial"/>
    <property type="match status" value="1"/>
</dbReference>
<dbReference type="PROSITE" id="PS51375">
    <property type="entry name" value="PPR"/>
    <property type="match status" value="2"/>
</dbReference>
<feature type="repeat" description="PPR" evidence="3">
    <location>
        <begin position="260"/>
        <end position="294"/>
    </location>
</feature>
<dbReference type="Pfam" id="PF13041">
    <property type="entry name" value="PPR_2"/>
    <property type="match status" value="1"/>
</dbReference>
<keyword evidence="2" id="KW-0677">Repeat</keyword>
<organism evidence="4 5">
    <name type="scientific">Tripterygium wilfordii</name>
    <name type="common">Thunder God vine</name>
    <dbReference type="NCBI Taxonomy" id="458696"/>
    <lineage>
        <taxon>Eukaryota</taxon>
        <taxon>Viridiplantae</taxon>
        <taxon>Streptophyta</taxon>
        <taxon>Embryophyta</taxon>
        <taxon>Tracheophyta</taxon>
        <taxon>Spermatophyta</taxon>
        <taxon>Magnoliopsida</taxon>
        <taxon>eudicotyledons</taxon>
        <taxon>Gunneridae</taxon>
        <taxon>Pentapetalae</taxon>
        <taxon>rosids</taxon>
        <taxon>fabids</taxon>
        <taxon>Celastrales</taxon>
        <taxon>Celastraceae</taxon>
        <taxon>Tripterygium</taxon>
    </lineage>
</organism>
<gene>
    <name evidence="4" type="ORF">HS088_TW22G00312</name>
</gene>
<evidence type="ECO:0000256" key="1">
    <source>
        <dbReference type="ARBA" id="ARBA00006643"/>
    </source>
</evidence>
<dbReference type="PANTHER" id="PTHR24015">
    <property type="entry name" value="OS07G0578800 PROTEIN-RELATED"/>
    <property type="match status" value="1"/>
</dbReference>
<evidence type="ECO:0000256" key="2">
    <source>
        <dbReference type="ARBA" id="ARBA00022737"/>
    </source>
</evidence>
<dbReference type="FunFam" id="1.25.40.10:FF:000471">
    <property type="entry name" value="Putative pentatricopeptide repeat-containing protein, mitochondrial"/>
    <property type="match status" value="1"/>
</dbReference>
<feature type="repeat" description="PPR" evidence="3">
    <location>
        <begin position="190"/>
        <end position="224"/>
    </location>
</feature>
<evidence type="ECO:0000313" key="4">
    <source>
        <dbReference type="EMBL" id="KAF5726632.1"/>
    </source>
</evidence>
<dbReference type="InParanoid" id="A0A7J7BXN0"/>
<dbReference type="GO" id="GO:0003723">
    <property type="term" value="F:RNA binding"/>
    <property type="evidence" value="ECO:0007669"/>
    <property type="project" value="InterPro"/>
</dbReference>
<dbReference type="EMBL" id="JAAARO010000022">
    <property type="protein sequence ID" value="KAF5726632.1"/>
    <property type="molecule type" value="Genomic_DNA"/>
</dbReference>
<dbReference type="Proteomes" id="UP000593562">
    <property type="component" value="Unassembled WGS sequence"/>
</dbReference>
<dbReference type="NCBIfam" id="TIGR00756">
    <property type="entry name" value="PPR"/>
    <property type="match status" value="1"/>
</dbReference>
<dbReference type="AlphaFoldDB" id="A0A7J7BXN0"/>
<accession>A0A7J7BXN0</accession>
<dbReference type="Pfam" id="PF01535">
    <property type="entry name" value="PPR"/>
    <property type="match status" value="2"/>
</dbReference>
<dbReference type="InterPro" id="IPR046960">
    <property type="entry name" value="PPR_At4g14850-like_plant"/>
</dbReference>
<comment type="caution">
    <text evidence="4">The sequence shown here is derived from an EMBL/GenBank/DDBJ whole genome shotgun (WGS) entry which is preliminary data.</text>
</comment>
<dbReference type="InterPro" id="IPR011990">
    <property type="entry name" value="TPR-like_helical_dom_sf"/>
</dbReference>
<name>A0A7J7BXN0_TRIWF</name>
<dbReference type="InterPro" id="IPR002885">
    <property type="entry name" value="PPR_rpt"/>
</dbReference>
<protein>
    <recommendedName>
        <fullName evidence="6">Pentatricopeptide repeat-containing protein</fullName>
    </recommendedName>
</protein>
<dbReference type="GO" id="GO:0009451">
    <property type="term" value="P:RNA modification"/>
    <property type="evidence" value="ECO:0007669"/>
    <property type="project" value="InterPro"/>
</dbReference>
<sequence length="340" mass="38860">MSYSMECLNDGCQRFKTRGTFSPQAALSLQGQEEEQKRGEQFDSRVYTTLLKDCNDDPVRGKALHCHVLKSADLLNDARKLFDEMPTKNTISFVTLIQGQKHSFRYLKGIHLFQRLHREGQEMNPFVFTAMLDLLVDMEWAELCRMLHCYICKLGRESNTFVGAALIDAYSVCGYVQSVREVFNGVASMDMVCWTGMLTCYAENDCFEEALELFSGMRVRGLKPNNYTFACMLKVCLGSEAFNLAKCVNGCVLKTRYELDIYVGVSLLEFYTKMGDLGDAQFIFDEMPKKDVIPWSFMIARYAQRGLSIEAVGLFCWMRQEFVIPNEYTFASLLQTCATM</sequence>
<reference evidence="4 5" key="1">
    <citation type="journal article" date="2020" name="Nat. Commun.">
        <title>Genome of Tripterygium wilfordii and identification of cytochrome P450 involved in triptolide biosynthesis.</title>
        <authorList>
            <person name="Tu L."/>
            <person name="Su P."/>
            <person name="Zhang Z."/>
            <person name="Gao L."/>
            <person name="Wang J."/>
            <person name="Hu T."/>
            <person name="Zhou J."/>
            <person name="Zhang Y."/>
            <person name="Zhao Y."/>
            <person name="Liu Y."/>
            <person name="Song Y."/>
            <person name="Tong Y."/>
            <person name="Lu Y."/>
            <person name="Yang J."/>
            <person name="Xu C."/>
            <person name="Jia M."/>
            <person name="Peters R.J."/>
            <person name="Huang L."/>
            <person name="Gao W."/>
        </authorList>
    </citation>
    <scope>NUCLEOTIDE SEQUENCE [LARGE SCALE GENOMIC DNA]</scope>
    <source>
        <strain evidence="5">cv. XIE 37</strain>
        <tissue evidence="4">Leaf</tissue>
    </source>
</reference>
<evidence type="ECO:0008006" key="6">
    <source>
        <dbReference type="Google" id="ProtNLM"/>
    </source>
</evidence>
<comment type="similarity">
    <text evidence="1">Belongs to the PPR family. PCMP-H subfamily.</text>
</comment>
<keyword evidence="5" id="KW-1185">Reference proteome</keyword>
<evidence type="ECO:0000313" key="5">
    <source>
        <dbReference type="Proteomes" id="UP000593562"/>
    </source>
</evidence>
<evidence type="ECO:0000256" key="3">
    <source>
        <dbReference type="PROSITE-ProRule" id="PRU00708"/>
    </source>
</evidence>